<dbReference type="EMBL" id="CP081495">
    <property type="protein sequence ID" value="UYW01463.1"/>
    <property type="molecule type" value="Genomic_DNA"/>
</dbReference>
<protein>
    <submittedName>
        <fullName evidence="2">Aldo/keto reductase</fullName>
    </submittedName>
</protein>
<proteinExistence type="predicted"/>
<dbReference type="InterPro" id="IPR036812">
    <property type="entry name" value="NAD(P)_OxRdtase_dom_sf"/>
</dbReference>
<organism evidence="2 3">
    <name type="scientific">Flavobacterium agricola</name>
    <dbReference type="NCBI Taxonomy" id="2870839"/>
    <lineage>
        <taxon>Bacteria</taxon>
        <taxon>Pseudomonadati</taxon>
        <taxon>Bacteroidota</taxon>
        <taxon>Flavobacteriia</taxon>
        <taxon>Flavobacteriales</taxon>
        <taxon>Flavobacteriaceae</taxon>
        <taxon>Flavobacterium</taxon>
    </lineage>
</organism>
<dbReference type="InterPro" id="IPR023210">
    <property type="entry name" value="NADP_OxRdtase_dom"/>
</dbReference>
<evidence type="ECO:0000313" key="3">
    <source>
        <dbReference type="Proteomes" id="UP001163328"/>
    </source>
</evidence>
<evidence type="ECO:0000259" key="1">
    <source>
        <dbReference type="Pfam" id="PF00248"/>
    </source>
</evidence>
<dbReference type="CDD" id="cd19081">
    <property type="entry name" value="AKR_AKR9C1"/>
    <property type="match status" value="1"/>
</dbReference>
<evidence type="ECO:0000313" key="2">
    <source>
        <dbReference type="EMBL" id="UYW01463.1"/>
    </source>
</evidence>
<accession>A0ABY6M3A8</accession>
<dbReference type="SUPFAM" id="SSF51430">
    <property type="entry name" value="NAD(P)-linked oxidoreductase"/>
    <property type="match status" value="1"/>
</dbReference>
<dbReference type="PANTHER" id="PTHR43364:SF6">
    <property type="entry name" value="OXIDOREDUCTASE-RELATED"/>
    <property type="match status" value="1"/>
</dbReference>
<gene>
    <name evidence="2" type="ORF">K5I29_00485</name>
</gene>
<dbReference type="Pfam" id="PF00248">
    <property type="entry name" value="Aldo_ket_red"/>
    <property type="match status" value="1"/>
</dbReference>
<keyword evidence="3" id="KW-1185">Reference proteome</keyword>
<dbReference type="Gene3D" id="3.20.20.100">
    <property type="entry name" value="NADP-dependent oxidoreductase domain"/>
    <property type="match status" value="1"/>
</dbReference>
<dbReference type="InterPro" id="IPR050523">
    <property type="entry name" value="AKR_Detox_Biosynth"/>
</dbReference>
<dbReference type="PANTHER" id="PTHR43364">
    <property type="entry name" value="NADH-SPECIFIC METHYLGLYOXAL REDUCTASE-RELATED"/>
    <property type="match status" value="1"/>
</dbReference>
<dbReference type="Proteomes" id="UP001163328">
    <property type="component" value="Chromosome"/>
</dbReference>
<name>A0ABY6M3A8_9FLAO</name>
<reference evidence="2" key="1">
    <citation type="submission" date="2021-08" db="EMBL/GenBank/DDBJ databases">
        <title>Flavobacterium sp. strain CC-SYL302.</title>
        <authorList>
            <person name="Lin S.-Y."/>
            <person name="Lee T.-H."/>
            <person name="Young C.-C."/>
        </authorList>
    </citation>
    <scope>NUCLEOTIDE SEQUENCE</scope>
    <source>
        <strain evidence="2">CC-SYL302</strain>
    </source>
</reference>
<feature type="domain" description="NADP-dependent oxidoreductase" evidence="1">
    <location>
        <begin position="17"/>
        <end position="317"/>
    </location>
</feature>
<sequence>MDTSKVALGNSNLQVSKICFGGNVFGWTLDEKQSFEILNTFTETGFNFIDTADVYSAWVPGNAGGESETIIGKWMKERKNRHEIVLATKVGMDMGNGNKGLSAAYIKKAVDASLQRLQTDYIDLYLSHQEDLDVPVEETMQAFNDLIKAGKVRELGASNSTAKRILVSNQFAKNNNLKGYVSLQPQYNLYDREGFEKEYLELVETENLAVTPYYALASGFLTGKYRTDADVSKSIRGGGIHKNYLNDRGLRILTAMDQVAKETNAPLSEIALAWQLHKSYITAPIASATSVNQVKSLLQAASLQLTAQQVALLDQASKY</sequence>
<dbReference type="RefSeq" id="WP_264433935.1">
    <property type="nucleotide sequence ID" value="NZ_CP081495.1"/>
</dbReference>